<proteinExistence type="predicted"/>
<dbReference type="EMBL" id="MLJW01002523">
    <property type="protein sequence ID" value="OIQ74393.1"/>
    <property type="molecule type" value="Genomic_DNA"/>
</dbReference>
<protein>
    <recommendedName>
        <fullName evidence="3">Rhodopsin</fullName>
    </recommendedName>
</protein>
<evidence type="ECO:0000256" key="1">
    <source>
        <dbReference type="SAM" id="MobiDB-lite"/>
    </source>
</evidence>
<feature type="compositionally biased region" description="Low complexity" evidence="1">
    <location>
        <begin position="82"/>
        <end position="91"/>
    </location>
</feature>
<evidence type="ECO:0000313" key="2">
    <source>
        <dbReference type="EMBL" id="OIQ74393.1"/>
    </source>
</evidence>
<evidence type="ECO:0008006" key="3">
    <source>
        <dbReference type="Google" id="ProtNLM"/>
    </source>
</evidence>
<name>A0A1J5PSC1_9ZZZZ</name>
<feature type="region of interest" description="Disordered" evidence="1">
    <location>
        <begin position="81"/>
        <end position="104"/>
    </location>
</feature>
<sequence length="154" mass="16514">MDIQTVDQCWQQVQAQDQTINQSLQALAGKLQTAAAAGNADAREWLLDLRELALGFQGQQQQAAMLLQAIHAMLQNEHAQLQQAPQSGYPQPGYPQPGYPQQGYPQQAYPQGGYPQQGGGMMGALGGLLNSGFGRALEMGAGFGLGEDLINKIF</sequence>
<accession>A0A1J5PSC1</accession>
<dbReference type="AlphaFoldDB" id="A0A1J5PSC1"/>
<reference evidence="2" key="1">
    <citation type="submission" date="2016-10" db="EMBL/GenBank/DDBJ databases">
        <title>Sequence of Gallionella enrichment culture.</title>
        <authorList>
            <person name="Poehlein A."/>
            <person name="Muehling M."/>
            <person name="Daniel R."/>
        </authorList>
    </citation>
    <scope>NUCLEOTIDE SEQUENCE</scope>
</reference>
<comment type="caution">
    <text evidence="2">The sequence shown here is derived from an EMBL/GenBank/DDBJ whole genome shotgun (WGS) entry which is preliminary data.</text>
</comment>
<organism evidence="2">
    <name type="scientific">mine drainage metagenome</name>
    <dbReference type="NCBI Taxonomy" id="410659"/>
    <lineage>
        <taxon>unclassified sequences</taxon>
        <taxon>metagenomes</taxon>
        <taxon>ecological metagenomes</taxon>
    </lineage>
</organism>
<gene>
    <name evidence="2" type="ORF">GALL_439550</name>
</gene>